<comment type="caution">
    <text evidence="4">The sequence shown here is derived from an EMBL/GenBank/DDBJ whole genome shotgun (WGS) entry which is preliminary data.</text>
</comment>
<organism evidence="4 5">
    <name type="scientific">Chitinophaga skermanii</name>
    <dbReference type="NCBI Taxonomy" id="331697"/>
    <lineage>
        <taxon>Bacteria</taxon>
        <taxon>Pseudomonadati</taxon>
        <taxon>Bacteroidota</taxon>
        <taxon>Chitinophagia</taxon>
        <taxon>Chitinophagales</taxon>
        <taxon>Chitinophagaceae</taxon>
        <taxon>Chitinophaga</taxon>
    </lineage>
</organism>
<dbReference type="Gene3D" id="1.10.357.40">
    <property type="entry name" value="YbiA-like"/>
    <property type="match status" value="1"/>
</dbReference>
<feature type="domain" description="NADAR" evidence="3">
    <location>
        <begin position="21"/>
        <end position="180"/>
    </location>
</feature>
<dbReference type="CDD" id="cd15457">
    <property type="entry name" value="NADAR"/>
    <property type="match status" value="1"/>
</dbReference>
<name>A0A327QR42_9BACT</name>
<evidence type="ECO:0000256" key="2">
    <source>
        <dbReference type="ARBA" id="ARBA00000751"/>
    </source>
</evidence>
<sequence length="182" mass="20755">MYTIEWLKANFNEGKDAEFLFFWGHTPKSPQSIDASCFSQWFPASFTVEGITYKTAEHWMMAEKARLFNDEEMLAEILAADKPAVAKALGRKVKNFDPAKWTAHAYAIVKKGTYHKFQQNEAMKACLLKTGDKILVEASPFDDIWGIGMGKDNPKALHVDTWRGQNLLGFILTEVRDEFRKA</sequence>
<dbReference type="InterPro" id="IPR037238">
    <property type="entry name" value="YbiA-like_sf"/>
</dbReference>
<dbReference type="NCBIfam" id="TIGR02464">
    <property type="entry name" value="ribofla_fusion"/>
    <property type="match status" value="1"/>
</dbReference>
<evidence type="ECO:0000259" key="3">
    <source>
        <dbReference type="Pfam" id="PF08719"/>
    </source>
</evidence>
<keyword evidence="5" id="KW-1185">Reference proteome</keyword>
<protein>
    <recommendedName>
        <fullName evidence="3">NADAR domain-containing protein</fullName>
    </recommendedName>
</protein>
<gene>
    <name evidence="4" type="ORF">LX64_01625</name>
</gene>
<comment type="catalytic activity">
    <reaction evidence="1">
        <text>5-amino-6-(5-phospho-D-ribosylamino)uracil + H2O = 5,6-diaminouracil + D-ribose 5-phosphate</text>
        <dbReference type="Rhea" id="RHEA:55020"/>
        <dbReference type="ChEBI" id="CHEBI:15377"/>
        <dbReference type="ChEBI" id="CHEBI:46252"/>
        <dbReference type="ChEBI" id="CHEBI:58453"/>
        <dbReference type="ChEBI" id="CHEBI:78346"/>
    </reaction>
</comment>
<comment type="catalytic activity">
    <reaction evidence="2">
        <text>2,5-diamino-6-hydroxy-4-(5-phosphoribosylamino)-pyrimidine + H2O = 2,5,6-triamino-4-hydroxypyrimidine + D-ribose 5-phosphate</text>
        <dbReference type="Rhea" id="RHEA:23436"/>
        <dbReference type="ChEBI" id="CHEBI:15377"/>
        <dbReference type="ChEBI" id="CHEBI:58614"/>
        <dbReference type="ChEBI" id="CHEBI:78346"/>
        <dbReference type="ChEBI" id="CHEBI:137796"/>
    </reaction>
</comment>
<dbReference type="SUPFAM" id="SSF143990">
    <property type="entry name" value="YbiA-like"/>
    <property type="match status" value="1"/>
</dbReference>
<accession>A0A327QR42</accession>
<reference evidence="4 5" key="1">
    <citation type="submission" date="2018-06" db="EMBL/GenBank/DDBJ databases">
        <title>Genomic Encyclopedia of Archaeal and Bacterial Type Strains, Phase II (KMG-II): from individual species to whole genera.</title>
        <authorList>
            <person name="Goeker M."/>
        </authorList>
    </citation>
    <scope>NUCLEOTIDE SEQUENCE [LARGE SCALE GENOMIC DNA]</scope>
    <source>
        <strain evidence="4 5">DSM 23857</strain>
    </source>
</reference>
<evidence type="ECO:0000256" key="1">
    <source>
        <dbReference type="ARBA" id="ARBA00000022"/>
    </source>
</evidence>
<proteinExistence type="predicted"/>
<evidence type="ECO:0000313" key="4">
    <source>
        <dbReference type="EMBL" id="RAJ06498.1"/>
    </source>
</evidence>
<dbReference type="RefSeq" id="WP_111597114.1">
    <property type="nucleotide sequence ID" value="NZ_QLLL01000003.1"/>
</dbReference>
<dbReference type="Pfam" id="PF08719">
    <property type="entry name" value="NADAR"/>
    <property type="match status" value="1"/>
</dbReference>
<dbReference type="EMBL" id="QLLL01000003">
    <property type="protein sequence ID" value="RAJ06498.1"/>
    <property type="molecule type" value="Genomic_DNA"/>
</dbReference>
<dbReference type="Proteomes" id="UP000249547">
    <property type="component" value="Unassembled WGS sequence"/>
</dbReference>
<dbReference type="InterPro" id="IPR012816">
    <property type="entry name" value="NADAR"/>
</dbReference>
<evidence type="ECO:0000313" key="5">
    <source>
        <dbReference type="Proteomes" id="UP000249547"/>
    </source>
</evidence>
<dbReference type="OrthoDB" id="67297at2"/>
<dbReference type="AlphaFoldDB" id="A0A327QR42"/>